<feature type="coiled-coil region" evidence="12">
    <location>
        <begin position="91"/>
        <end position="168"/>
    </location>
</feature>
<evidence type="ECO:0000256" key="13">
    <source>
        <dbReference type="SAM" id="MobiDB-lite"/>
    </source>
</evidence>
<evidence type="ECO:0000313" key="15">
    <source>
        <dbReference type="EMBL" id="CAD2221055.1"/>
    </source>
</evidence>
<keyword evidence="10" id="KW-0539">Nucleus</keyword>
<dbReference type="InterPro" id="IPR003395">
    <property type="entry name" value="RecF/RecN/SMC_N"/>
</dbReference>
<evidence type="ECO:0000259" key="14">
    <source>
        <dbReference type="Pfam" id="PF02463"/>
    </source>
</evidence>
<keyword evidence="7" id="KW-0067">ATP-binding</keyword>
<keyword evidence="4" id="KW-0132">Cell division</keyword>
<gene>
    <name evidence="15" type="ORF">ADEAN_000858200</name>
</gene>
<dbReference type="Proteomes" id="UP000515908">
    <property type="component" value="Chromosome 19"/>
</dbReference>
<keyword evidence="11" id="KW-0131">Cell cycle</keyword>
<evidence type="ECO:0000256" key="1">
    <source>
        <dbReference type="ARBA" id="ARBA00004123"/>
    </source>
</evidence>
<comment type="similarity">
    <text evidence="2">Belongs to the SMC family. SMC4 subfamily.</text>
</comment>
<feature type="region of interest" description="Disordered" evidence="13">
    <location>
        <begin position="233"/>
        <end position="313"/>
    </location>
</feature>
<dbReference type="Pfam" id="PF02463">
    <property type="entry name" value="SMC_N"/>
    <property type="match status" value="1"/>
</dbReference>
<evidence type="ECO:0000256" key="6">
    <source>
        <dbReference type="ARBA" id="ARBA00022776"/>
    </source>
</evidence>
<keyword evidence="9" id="KW-0226">DNA condensation</keyword>
<keyword evidence="8 12" id="KW-0175">Coiled coil</keyword>
<name>A0A7G2CNK8_9TRYP</name>
<dbReference type="GO" id="GO:0005634">
    <property type="term" value="C:nucleus"/>
    <property type="evidence" value="ECO:0007669"/>
    <property type="project" value="UniProtKB-SubCell"/>
</dbReference>
<feature type="region of interest" description="Disordered" evidence="13">
    <location>
        <begin position="557"/>
        <end position="608"/>
    </location>
</feature>
<feature type="compositionally biased region" description="Acidic residues" evidence="13">
    <location>
        <begin position="238"/>
        <end position="247"/>
    </location>
</feature>
<dbReference type="EMBL" id="LR877163">
    <property type="protein sequence ID" value="CAD2221055.1"/>
    <property type="molecule type" value="Genomic_DNA"/>
</dbReference>
<dbReference type="GO" id="GO:0051301">
    <property type="term" value="P:cell division"/>
    <property type="evidence" value="ECO:0007669"/>
    <property type="project" value="UniProtKB-KW"/>
</dbReference>
<dbReference type="InterPro" id="IPR027417">
    <property type="entry name" value="P-loop_NTPase"/>
</dbReference>
<dbReference type="AlphaFoldDB" id="A0A7G2CNK8"/>
<feature type="domain" description="RecF/RecN/SMC N-terminal" evidence="14">
    <location>
        <begin position="139"/>
        <end position="528"/>
    </location>
</feature>
<feature type="compositionally biased region" description="Polar residues" evidence="13">
    <location>
        <begin position="593"/>
        <end position="608"/>
    </location>
</feature>
<comment type="subcellular location">
    <subcellularLocation>
        <location evidence="1">Nucleus</location>
    </subcellularLocation>
</comment>
<evidence type="ECO:0000256" key="2">
    <source>
        <dbReference type="ARBA" id="ARBA00006005"/>
    </source>
</evidence>
<evidence type="ECO:0000256" key="7">
    <source>
        <dbReference type="ARBA" id="ARBA00022840"/>
    </source>
</evidence>
<evidence type="ECO:0000256" key="11">
    <source>
        <dbReference type="ARBA" id="ARBA00023306"/>
    </source>
</evidence>
<organism evidence="15 16">
    <name type="scientific">Angomonas deanei</name>
    <dbReference type="NCBI Taxonomy" id="59799"/>
    <lineage>
        <taxon>Eukaryota</taxon>
        <taxon>Discoba</taxon>
        <taxon>Euglenozoa</taxon>
        <taxon>Kinetoplastea</taxon>
        <taxon>Metakinetoplastina</taxon>
        <taxon>Trypanosomatida</taxon>
        <taxon>Trypanosomatidae</taxon>
        <taxon>Strigomonadinae</taxon>
        <taxon>Angomonas</taxon>
    </lineage>
</organism>
<proteinExistence type="inferred from homology"/>
<reference evidence="15 16" key="1">
    <citation type="submission" date="2020-08" db="EMBL/GenBank/DDBJ databases">
        <authorList>
            <person name="Newling K."/>
            <person name="Davey J."/>
            <person name="Forrester S."/>
        </authorList>
    </citation>
    <scope>NUCLEOTIDE SEQUENCE [LARGE SCALE GENOMIC DNA]</scope>
    <source>
        <strain evidence="16">Crithidia deanei Carvalho (ATCC PRA-265)</strain>
    </source>
</reference>
<evidence type="ECO:0000256" key="3">
    <source>
        <dbReference type="ARBA" id="ARBA00018693"/>
    </source>
</evidence>
<keyword evidence="16" id="KW-1185">Reference proteome</keyword>
<dbReference type="PANTHER" id="PTHR18937:SF172">
    <property type="entry name" value="STRUCTURAL MAINTENANCE OF CHROMOSOMES PROTEIN"/>
    <property type="match status" value="1"/>
</dbReference>
<feature type="compositionally biased region" description="Basic and acidic residues" evidence="13">
    <location>
        <begin position="292"/>
        <end position="302"/>
    </location>
</feature>
<accession>A0A7G2CNK8</accession>
<evidence type="ECO:0000256" key="10">
    <source>
        <dbReference type="ARBA" id="ARBA00023242"/>
    </source>
</evidence>
<dbReference type="PANTHER" id="PTHR18937">
    <property type="entry name" value="STRUCTURAL MAINTENANCE OF CHROMOSOMES SMC FAMILY MEMBER"/>
    <property type="match status" value="1"/>
</dbReference>
<dbReference type="Gene3D" id="3.40.50.300">
    <property type="entry name" value="P-loop containing nucleotide triphosphate hydrolases"/>
    <property type="match status" value="1"/>
</dbReference>
<dbReference type="FunFam" id="3.40.50.300:FF:000481">
    <property type="entry name" value="Structural maintenance of chromosomes 4"/>
    <property type="match status" value="1"/>
</dbReference>
<protein>
    <recommendedName>
        <fullName evidence="3">Structural maintenance of chromosomes protein 4</fullName>
    </recommendedName>
</protein>
<evidence type="ECO:0000313" key="16">
    <source>
        <dbReference type="Proteomes" id="UP000515908"/>
    </source>
</evidence>
<keyword evidence="5" id="KW-0547">Nucleotide-binding</keyword>
<evidence type="ECO:0000256" key="8">
    <source>
        <dbReference type="ARBA" id="ARBA00023054"/>
    </source>
</evidence>
<dbReference type="SUPFAM" id="SSF52540">
    <property type="entry name" value="P-loop containing nucleoside triphosphate hydrolases"/>
    <property type="match status" value="1"/>
</dbReference>
<feature type="coiled-coil region" evidence="12">
    <location>
        <begin position="366"/>
        <end position="393"/>
    </location>
</feature>
<evidence type="ECO:0000256" key="12">
    <source>
        <dbReference type="SAM" id="Coils"/>
    </source>
</evidence>
<evidence type="ECO:0000256" key="5">
    <source>
        <dbReference type="ARBA" id="ARBA00022741"/>
    </source>
</evidence>
<dbReference type="GO" id="GO:0005524">
    <property type="term" value="F:ATP binding"/>
    <property type="evidence" value="ECO:0007669"/>
    <property type="project" value="UniProtKB-KW"/>
</dbReference>
<dbReference type="GO" id="GO:0000796">
    <property type="term" value="C:condensin complex"/>
    <property type="evidence" value="ECO:0007669"/>
    <property type="project" value="TreeGrafter"/>
</dbReference>
<dbReference type="VEuPathDB" id="TriTrypDB:ADEAN_000858200"/>
<evidence type="ECO:0000256" key="4">
    <source>
        <dbReference type="ARBA" id="ARBA00022618"/>
    </source>
</evidence>
<feature type="coiled-coil region" evidence="12">
    <location>
        <begin position="1"/>
        <end position="61"/>
    </location>
</feature>
<feature type="compositionally biased region" description="Basic and acidic residues" evidence="13">
    <location>
        <begin position="557"/>
        <end position="567"/>
    </location>
</feature>
<feature type="compositionally biased region" description="Acidic residues" evidence="13">
    <location>
        <begin position="256"/>
        <end position="266"/>
    </location>
</feature>
<keyword evidence="6" id="KW-0498">Mitosis</keyword>
<dbReference type="GO" id="GO:0007076">
    <property type="term" value="P:mitotic chromosome condensation"/>
    <property type="evidence" value="ECO:0007669"/>
    <property type="project" value="TreeGrafter"/>
</dbReference>
<evidence type="ECO:0000256" key="9">
    <source>
        <dbReference type="ARBA" id="ARBA00023067"/>
    </source>
</evidence>
<sequence>MESETERIHALREQLEGENETAYQKECKALVEEIGVWEDNKEKAEKNRLAHHKEIEELEAKIEKTGGATFKQVSDALKGEQERVEAEESSLRTCRRNIQKHRAAQERKEEDIKEHQKKLQKIEAEAEEGAKEQIAECAAQLEELVRQLIASEQKLAKVQASADEAKANIPIAHSSLVAAQKKLDDETRYEQTEKVKLADAMQQINQFEVKINDCEDKIRNNAELYGVETLLIETADEKGEEEDEEAEDKSARDSLYDEEDEEDEEEEHNKQKGRKRGRRNSGGSSSRGSKRQRLEESEERPPKTNVSQMTFRLTPEELERCDYDRSYHLAKALTEETKRLHDEIDFRAVALWRERDLAHRQALAVYQERKEVSDKLEEELADLKERRRSAFMSVFEIIRKKLKEVYQLLTHGGDADMELVDTGDPFEGIQFVVRPPKKSWKQISNLSGGEKTLSSLALIFALHHVKPTPIYVMDEIDAALDFRNVSIVANYVLRQATGAQFIIISLRNNMFEVAHQLVGVCKVNDVTSTLVLMPRAFQERMNNLLGVHKKEAEKRVREVDEAEESSHQQEGGGMKSCLRGSVEDGRLSKKNVRFSTSSQTGKDGILTQ</sequence>